<sequence>MVSFEQFIGEAVSAFSAVNVDASKLSHWDIACQLTKQYGGNALNAAGASALTGQLTWARASMSPEWMEVYNSQRFNTIDPFLDSLVVGKPEFKLESATLLRSEAENELAFTLNHELRNYGYYSLFSTCYGDKGRSDRTLIVHCSELSLKELDAEIGLDRIRLLQAIIAANIHSPCAGYNDGVELQRRLSPREREILLWLASGYRNDEIAYKLNIAEVTIRKHITAARIKLNARTREQAVANAIRDNQIIL</sequence>
<accession>A0ABU9T3L1</accession>
<evidence type="ECO:0000313" key="5">
    <source>
        <dbReference type="EMBL" id="MEM5500343.1"/>
    </source>
</evidence>
<evidence type="ECO:0000259" key="4">
    <source>
        <dbReference type="PROSITE" id="PS50043"/>
    </source>
</evidence>
<dbReference type="PANTHER" id="PTHR44688">
    <property type="entry name" value="DNA-BINDING TRANSCRIPTIONAL ACTIVATOR DEVR_DOSR"/>
    <property type="match status" value="1"/>
</dbReference>
<dbReference type="PRINTS" id="PR00038">
    <property type="entry name" value="HTHLUXR"/>
</dbReference>
<proteinExistence type="predicted"/>
<protein>
    <submittedName>
        <fullName evidence="5">LuxR C-terminal-related transcriptional regulator</fullName>
    </submittedName>
</protein>
<dbReference type="EMBL" id="JBBMQO010000001">
    <property type="protein sequence ID" value="MEM5500343.1"/>
    <property type="molecule type" value="Genomic_DNA"/>
</dbReference>
<dbReference type="CDD" id="cd06170">
    <property type="entry name" value="LuxR_C_like"/>
    <property type="match status" value="1"/>
</dbReference>
<dbReference type="SMART" id="SM00421">
    <property type="entry name" value="HTH_LUXR"/>
    <property type="match status" value="1"/>
</dbReference>
<dbReference type="InterPro" id="IPR036388">
    <property type="entry name" value="WH-like_DNA-bd_sf"/>
</dbReference>
<gene>
    <name evidence="5" type="ORF">WNY59_01935</name>
</gene>
<dbReference type="InterPro" id="IPR016032">
    <property type="entry name" value="Sig_transdc_resp-reg_C-effctor"/>
</dbReference>
<dbReference type="Gene3D" id="1.10.10.10">
    <property type="entry name" value="Winged helix-like DNA-binding domain superfamily/Winged helix DNA-binding domain"/>
    <property type="match status" value="1"/>
</dbReference>
<keyword evidence="2" id="KW-0238">DNA-binding</keyword>
<dbReference type="InterPro" id="IPR000792">
    <property type="entry name" value="Tscrpt_reg_LuxR_C"/>
</dbReference>
<evidence type="ECO:0000313" key="6">
    <source>
        <dbReference type="Proteomes" id="UP001477870"/>
    </source>
</evidence>
<reference evidence="5 6" key="1">
    <citation type="submission" date="2024-03" db="EMBL/GenBank/DDBJ databases">
        <title>Community enrichment and isolation of bacterial strains for fucoidan degradation.</title>
        <authorList>
            <person name="Sichert A."/>
        </authorList>
    </citation>
    <scope>NUCLEOTIDE SEQUENCE [LARGE SCALE GENOMIC DNA]</scope>
    <source>
        <strain evidence="5 6">AS62</strain>
    </source>
</reference>
<evidence type="ECO:0000256" key="2">
    <source>
        <dbReference type="ARBA" id="ARBA00023125"/>
    </source>
</evidence>
<name>A0ABU9T3L1_9HYPH</name>
<evidence type="ECO:0000256" key="3">
    <source>
        <dbReference type="ARBA" id="ARBA00023163"/>
    </source>
</evidence>
<dbReference type="PROSITE" id="PS50043">
    <property type="entry name" value="HTH_LUXR_2"/>
    <property type="match status" value="1"/>
</dbReference>
<dbReference type="PROSITE" id="PS00622">
    <property type="entry name" value="HTH_LUXR_1"/>
    <property type="match status" value="1"/>
</dbReference>
<evidence type="ECO:0000256" key="1">
    <source>
        <dbReference type="ARBA" id="ARBA00023015"/>
    </source>
</evidence>
<comment type="caution">
    <text evidence="5">The sequence shown here is derived from an EMBL/GenBank/DDBJ whole genome shotgun (WGS) entry which is preliminary data.</text>
</comment>
<dbReference type="Pfam" id="PF00196">
    <property type="entry name" value="GerE"/>
    <property type="match status" value="1"/>
</dbReference>
<feature type="domain" description="HTH luxR-type" evidence="4">
    <location>
        <begin position="181"/>
        <end position="246"/>
    </location>
</feature>
<keyword evidence="1" id="KW-0805">Transcription regulation</keyword>
<keyword evidence="3" id="KW-0804">Transcription</keyword>
<dbReference type="PANTHER" id="PTHR44688:SF16">
    <property type="entry name" value="DNA-BINDING TRANSCRIPTIONAL ACTIVATOR DEVR_DOSR"/>
    <property type="match status" value="1"/>
</dbReference>
<dbReference type="Proteomes" id="UP001477870">
    <property type="component" value="Unassembled WGS sequence"/>
</dbReference>
<keyword evidence="6" id="KW-1185">Reference proteome</keyword>
<dbReference type="SUPFAM" id="SSF46894">
    <property type="entry name" value="C-terminal effector domain of the bipartite response regulators"/>
    <property type="match status" value="1"/>
</dbReference>
<organism evidence="5 6">
    <name type="scientific">Ahrensia kielensis</name>
    <dbReference type="NCBI Taxonomy" id="76980"/>
    <lineage>
        <taxon>Bacteria</taxon>
        <taxon>Pseudomonadati</taxon>
        <taxon>Pseudomonadota</taxon>
        <taxon>Alphaproteobacteria</taxon>
        <taxon>Hyphomicrobiales</taxon>
        <taxon>Ahrensiaceae</taxon>
        <taxon>Ahrensia</taxon>
    </lineage>
</organism>
<dbReference type="RefSeq" id="WP_342846444.1">
    <property type="nucleotide sequence ID" value="NZ_JBBMQO010000001.1"/>
</dbReference>